<reference evidence="1 2" key="1">
    <citation type="submission" date="2019-06" db="EMBL/GenBank/DDBJ databases">
        <title>Genomic Encyclopedia of Type Strains, Phase IV (KMG-V): Genome sequencing to study the core and pangenomes of soil and plant-associated prokaryotes.</title>
        <authorList>
            <person name="Whitman W."/>
        </authorList>
    </citation>
    <scope>NUCLEOTIDE SEQUENCE [LARGE SCALE GENOMIC DNA]</scope>
    <source>
        <strain evidence="1 2">BR 510</strain>
    </source>
</reference>
<sequence length="70" mass="7853">MPTEQQTFRGYNIQVTNNPALWYAAIYRTDPTLPDIDWVALNIRTTSVSPAFQEAKQVINRALGRAGSIT</sequence>
<accession>A0A560DFE4</accession>
<comment type="caution">
    <text evidence="1">The sequence shown here is derived from an EMBL/GenBank/DDBJ whole genome shotgun (WGS) entry which is preliminary data.</text>
</comment>
<name>A0A560DFE4_9BRAD</name>
<evidence type="ECO:0000313" key="1">
    <source>
        <dbReference type="EMBL" id="TWA95836.1"/>
    </source>
</evidence>
<proteinExistence type="predicted"/>
<organism evidence="1 2">
    <name type="scientific">Bradyrhizobium stylosanthis</name>
    <dbReference type="NCBI Taxonomy" id="1803665"/>
    <lineage>
        <taxon>Bacteria</taxon>
        <taxon>Pseudomonadati</taxon>
        <taxon>Pseudomonadota</taxon>
        <taxon>Alphaproteobacteria</taxon>
        <taxon>Hyphomicrobiales</taxon>
        <taxon>Nitrobacteraceae</taxon>
        <taxon>Bradyrhizobium</taxon>
    </lineage>
</organism>
<dbReference type="AlphaFoldDB" id="A0A560DFE4"/>
<keyword evidence="2" id="KW-1185">Reference proteome</keyword>
<dbReference type="Proteomes" id="UP000319949">
    <property type="component" value="Unassembled WGS sequence"/>
</dbReference>
<evidence type="ECO:0000313" key="2">
    <source>
        <dbReference type="Proteomes" id="UP000319949"/>
    </source>
</evidence>
<dbReference type="EMBL" id="VITK01000007">
    <property type="protein sequence ID" value="TWA95836.1"/>
    <property type="molecule type" value="Genomic_DNA"/>
</dbReference>
<protein>
    <submittedName>
        <fullName evidence="1">Uncharacterized protein</fullName>
    </submittedName>
</protein>
<gene>
    <name evidence="1" type="ORF">FBZ96_10726</name>
</gene>